<evidence type="ECO:0000313" key="3">
    <source>
        <dbReference type="Proteomes" id="UP000324222"/>
    </source>
</evidence>
<evidence type="ECO:0000256" key="1">
    <source>
        <dbReference type="SAM" id="MobiDB-lite"/>
    </source>
</evidence>
<protein>
    <submittedName>
        <fullName evidence="2">Uncharacterized protein</fullName>
    </submittedName>
</protein>
<keyword evidence="3" id="KW-1185">Reference proteome</keyword>
<feature type="region of interest" description="Disordered" evidence="1">
    <location>
        <begin position="115"/>
        <end position="139"/>
    </location>
</feature>
<proteinExistence type="predicted"/>
<evidence type="ECO:0000313" key="2">
    <source>
        <dbReference type="EMBL" id="MPC92734.1"/>
    </source>
</evidence>
<comment type="caution">
    <text evidence="2">The sequence shown here is derived from an EMBL/GenBank/DDBJ whole genome shotgun (WGS) entry which is preliminary data.</text>
</comment>
<dbReference type="Proteomes" id="UP000324222">
    <property type="component" value="Unassembled WGS sequence"/>
</dbReference>
<accession>A0A5B7JKE7</accession>
<gene>
    <name evidence="2" type="ORF">E2C01_087840</name>
</gene>
<name>A0A5B7JKE7_PORTR</name>
<dbReference type="EMBL" id="VSRR010092322">
    <property type="protein sequence ID" value="MPC92734.1"/>
    <property type="molecule type" value="Genomic_DNA"/>
</dbReference>
<reference evidence="2 3" key="1">
    <citation type="submission" date="2019-05" db="EMBL/GenBank/DDBJ databases">
        <title>Another draft genome of Portunus trituberculatus and its Hox gene families provides insights of decapod evolution.</title>
        <authorList>
            <person name="Jeong J.-H."/>
            <person name="Song I."/>
            <person name="Kim S."/>
            <person name="Choi T."/>
            <person name="Kim D."/>
            <person name="Ryu S."/>
            <person name="Kim W."/>
        </authorList>
    </citation>
    <scope>NUCLEOTIDE SEQUENCE [LARGE SCALE GENOMIC DNA]</scope>
    <source>
        <tissue evidence="2">Muscle</tissue>
    </source>
</reference>
<organism evidence="2 3">
    <name type="scientific">Portunus trituberculatus</name>
    <name type="common">Swimming crab</name>
    <name type="synonym">Neptunus trituberculatus</name>
    <dbReference type="NCBI Taxonomy" id="210409"/>
    <lineage>
        <taxon>Eukaryota</taxon>
        <taxon>Metazoa</taxon>
        <taxon>Ecdysozoa</taxon>
        <taxon>Arthropoda</taxon>
        <taxon>Crustacea</taxon>
        <taxon>Multicrustacea</taxon>
        <taxon>Malacostraca</taxon>
        <taxon>Eumalacostraca</taxon>
        <taxon>Eucarida</taxon>
        <taxon>Decapoda</taxon>
        <taxon>Pleocyemata</taxon>
        <taxon>Brachyura</taxon>
        <taxon>Eubrachyura</taxon>
        <taxon>Portunoidea</taxon>
        <taxon>Portunidae</taxon>
        <taxon>Portuninae</taxon>
        <taxon>Portunus</taxon>
    </lineage>
</organism>
<feature type="region of interest" description="Disordered" evidence="1">
    <location>
        <begin position="27"/>
        <end position="78"/>
    </location>
</feature>
<dbReference type="AlphaFoldDB" id="A0A5B7JKE7"/>
<sequence length="159" mass="17488">MGSTAKLVCPDVSYSAATGGNRFSVLTDFHEEEEVDPPQETPGVPAPTMTQHRRSRRSQASQHSKHPAPCAPNKESELQQITTIAEVHQLQDGLIDQRQPRTTTHVTHPTQGVLPSHANHCPMPPHHDSLQDNTTPTSTKDSLLSGFLTLLRKGCELYQ</sequence>